<feature type="transmembrane region" description="Helical" evidence="8">
    <location>
        <begin position="31"/>
        <end position="52"/>
    </location>
</feature>
<dbReference type="Pfam" id="PF01105">
    <property type="entry name" value="EMP24_GP25L"/>
    <property type="match status" value="1"/>
</dbReference>
<evidence type="ECO:0000313" key="11">
    <source>
        <dbReference type="Proteomes" id="UP000186922"/>
    </source>
</evidence>
<keyword evidence="5 8" id="KW-1133">Transmembrane helix</keyword>
<dbReference type="PANTHER" id="PTHR22811">
    <property type="entry name" value="TRANSMEMBRANE EMP24 DOMAIN-CONTAINING PROTEIN"/>
    <property type="match status" value="1"/>
</dbReference>
<keyword evidence="6 8" id="KW-0472">Membrane</keyword>
<dbReference type="OrthoDB" id="759142at2759"/>
<evidence type="ECO:0000313" key="10">
    <source>
        <dbReference type="EMBL" id="GAU98911.1"/>
    </source>
</evidence>
<keyword evidence="4" id="KW-0732">Signal</keyword>
<proteinExistence type="inferred from homology"/>
<reference evidence="10 11" key="1">
    <citation type="journal article" date="2016" name="Nat. Commun.">
        <title>Extremotolerant tardigrade genome and improved radiotolerance of human cultured cells by tardigrade-unique protein.</title>
        <authorList>
            <person name="Hashimoto T."/>
            <person name="Horikawa D.D."/>
            <person name="Saito Y."/>
            <person name="Kuwahara H."/>
            <person name="Kozuka-Hata H."/>
            <person name="Shin-I T."/>
            <person name="Minakuchi Y."/>
            <person name="Ohishi K."/>
            <person name="Motoyama A."/>
            <person name="Aizu T."/>
            <person name="Enomoto A."/>
            <person name="Kondo K."/>
            <person name="Tanaka S."/>
            <person name="Hara Y."/>
            <person name="Koshikawa S."/>
            <person name="Sagara H."/>
            <person name="Miura T."/>
            <person name="Yokobori S."/>
            <person name="Miyagawa K."/>
            <person name="Suzuki Y."/>
            <person name="Kubo T."/>
            <person name="Oyama M."/>
            <person name="Kohara Y."/>
            <person name="Fujiyama A."/>
            <person name="Arakawa K."/>
            <person name="Katayama T."/>
            <person name="Toyoda A."/>
            <person name="Kunieda T."/>
        </authorList>
    </citation>
    <scope>NUCLEOTIDE SEQUENCE [LARGE SCALE GENOMIC DNA]</scope>
    <source>
        <strain evidence="10 11">YOKOZUNA-1</strain>
    </source>
</reference>
<evidence type="ECO:0000256" key="7">
    <source>
        <dbReference type="RuleBase" id="RU003827"/>
    </source>
</evidence>
<dbReference type="AlphaFoldDB" id="A0A1D1VB86"/>
<evidence type="ECO:0000256" key="6">
    <source>
        <dbReference type="ARBA" id="ARBA00023136"/>
    </source>
</evidence>
<evidence type="ECO:0000256" key="4">
    <source>
        <dbReference type="ARBA" id="ARBA00022729"/>
    </source>
</evidence>
<dbReference type="Proteomes" id="UP000186922">
    <property type="component" value="Unassembled WGS sequence"/>
</dbReference>
<organism evidence="10 11">
    <name type="scientific">Ramazzottius varieornatus</name>
    <name type="common">Water bear</name>
    <name type="synonym">Tardigrade</name>
    <dbReference type="NCBI Taxonomy" id="947166"/>
    <lineage>
        <taxon>Eukaryota</taxon>
        <taxon>Metazoa</taxon>
        <taxon>Ecdysozoa</taxon>
        <taxon>Tardigrada</taxon>
        <taxon>Eutardigrada</taxon>
        <taxon>Parachela</taxon>
        <taxon>Hypsibioidea</taxon>
        <taxon>Ramazzottiidae</taxon>
        <taxon>Ramazzottius</taxon>
    </lineage>
</organism>
<evidence type="ECO:0000256" key="1">
    <source>
        <dbReference type="ARBA" id="ARBA00004479"/>
    </source>
</evidence>
<dbReference type="PROSITE" id="PS50866">
    <property type="entry name" value="GOLD"/>
    <property type="match status" value="1"/>
</dbReference>
<evidence type="ECO:0000256" key="3">
    <source>
        <dbReference type="ARBA" id="ARBA00022692"/>
    </source>
</evidence>
<accession>A0A1D1VB86</accession>
<comment type="subcellular location">
    <subcellularLocation>
        <location evidence="1 7">Membrane</location>
        <topology evidence="1 7">Single-pass type I membrane protein</topology>
    </subcellularLocation>
</comment>
<dbReference type="InterPro" id="IPR015720">
    <property type="entry name" value="Emp24-like"/>
</dbReference>
<sequence>MYRLSALSNPKKKSIACGCLVPVDIVNGKMFPLWIFFALACKCASGIQFYLLPGHPRCLSDDVAAQVIIAGAYNITPSEETKAAMQVDLKINDKEEYIVYQKLSATQGKFTFVVDHNDRFTVCFESRFANDSLRRNLKPDAAKQTVNLSIINTMDMDSRMRRMEREWRKTNLSHVENHILLVKEFSDVIVAQMNENDNTMTKVRFAHIATSSLFLTLSVVGMVALLAVNVWQVLYLKNYFRSKKIIP</sequence>
<evidence type="ECO:0000256" key="8">
    <source>
        <dbReference type="SAM" id="Phobius"/>
    </source>
</evidence>
<protein>
    <recommendedName>
        <fullName evidence="9">GOLD domain-containing protein</fullName>
    </recommendedName>
</protein>
<feature type="transmembrane region" description="Helical" evidence="8">
    <location>
        <begin position="212"/>
        <end position="234"/>
    </location>
</feature>
<dbReference type="STRING" id="947166.A0A1D1VB86"/>
<keyword evidence="11" id="KW-1185">Reference proteome</keyword>
<dbReference type="InterPro" id="IPR009038">
    <property type="entry name" value="GOLD_dom"/>
</dbReference>
<name>A0A1D1VB86_RAMVA</name>
<evidence type="ECO:0000256" key="5">
    <source>
        <dbReference type="ARBA" id="ARBA00022989"/>
    </source>
</evidence>
<dbReference type="GO" id="GO:0016020">
    <property type="term" value="C:membrane"/>
    <property type="evidence" value="ECO:0007669"/>
    <property type="project" value="UniProtKB-SubCell"/>
</dbReference>
<comment type="caution">
    <text evidence="10">The sequence shown here is derived from an EMBL/GenBank/DDBJ whole genome shotgun (WGS) entry which is preliminary data.</text>
</comment>
<keyword evidence="3 7" id="KW-0812">Transmembrane</keyword>
<dbReference type="EMBL" id="BDGG01000005">
    <property type="protein sequence ID" value="GAU98911.1"/>
    <property type="molecule type" value="Genomic_DNA"/>
</dbReference>
<comment type="similarity">
    <text evidence="2 7">Belongs to the EMP24/GP25L family.</text>
</comment>
<evidence type="ECO:0000259" key="9">
    <source>
        <dbReference type="PROSITE" id="PS50866"/>
    </source>
</evidence>
<gene>
    <name evidence="10" type="primary">RvY_09987-1</name>
    <name evidence="10" type="synonym">RvY_09987.1</name>
    <name evidence="10" type="ORF">RvY_09987</name>
</gene>
<evidence type="ECO:0000256" key="2">
    <source>
        <dbReference type="ARBA" id="ARBA00007104"/>
    </source>
</evidence>
<feature type="domain" description="GOLD" evidence="9">
    <location>
        <begin position="56"/>
        <end position="219"/>
    </location>
</feature>
<dbReference type="SMART" id="SM01190">
    <property type="entry name" value="EMP24_GP25L"/>
    <property type="match status" value="1"/>
</dbReference>